<feature type="region of interest" description="Disordered" evidence="1">
    <location>
        <begin position="172"/>
        <end position="220"/>
    </location>
</feature>
<reference evidence="3" key="1">
    <citation type="submission" date="2016-08" db="EMBL/GenBank/DDBJ databases">
        <authorList>
            <person name="Yan J."/>
        </authorList>
    </citation>
    <scope>NUCLEOTIDE SEQUENCE</scope>
    <source>
        <strain evidence="3">CSS-01s</strain>
    </source>
</reference>
<keyword evidence="4" id="KW-1185">Reference proteome</keyword>
<proteinExistence type="predicted"/>
<evidence type="ECO:0000256" key="1">
    <source>
        <dbReference type="SAM" id="MobiDB-lite"/>
    </source>
</evidence>
<dbReference type="EMBL" id="VCHE01000074">
    <property type="protein sequence ID" value="KAB2572615.1"/>
    <property type="molecule type" value="Genomic_DNA"/>
</dbReference>
<reference evidence="2 4" key="3">
    <citation type="journal article" date="2019" name="Sci. Rep.">
        <title>A multi-omics analysis of the grapevine pathogen Lasiodiplodia theobromae reveals that temperature affects the expression of virulence- and pathogenicity-related genes.</title>
        <authorList>
            <person name="Felix C."/>
            <person name="Meneses R."/>
            <person name="Goncalves M.F.M."/>
            <person name="Tilleman L."/>
            <person name="Duarte A.S."/>
            <person name="Jorrin-Novo J.V."/>
            <person name="Van de Peer Y."/>
            <person name="Deforce D."/>
            <person name="Van Nieuwerburgh F."/>
            <person name="Esteves A.C."/>
            <person name="Alves A."/>
        </authorList>
    </citation>
    <scope>NUCLEOTIDE SEQUENCE [LARGE SCALE GENOMIC DNA]</scope>
    <source>
        <strain evidence="2 4">LA-SOL3</strain>
    </source>
</reference>
<reference evidence="3" key="2">
    <citation type="journal article" date="2018" name="DNA Res.">
        <title>Comparative genome and transcriptome analyses reveal adaptations to opportunistic infections in woody plant degrading pathogens of Botryosphaeriaceae.</title>
        <authorList>
            <person name="Yan J.Y."/>
            <person name="Zhao W.S."/>
            <person name="Chen Z."/>
            <person name="Xing Q.K."/>
            <person name="Zhang W."/>
            <person name="Chethana K.W.T."/>
            <person name="Xue M.F."/>
            <person name="Xu J.P."/>
            <person name="Phillips A.J.L."/>
            <person name="Wang Y."/>
            <person name="Liu J.H."/>
            <person name="Liu M."/>
            <person name="Zhou Y."/>
            <person name="Jayawardena R.S."/>
            <person name="Manawasinghe I.S."/>
            <person name="Huang J.B."/>
            <person name="Qiao G.H."/>
            <person name="Fu C.Y."/>
            <person name="Guo F.F."/>
            <person name="Dissanayake A.J."/>
            <person name="Peng Y.L."/>
            <person name="Hyde K.D."/>
            <person name="Li X.H."/>
        </authorList>
    </citation>
    <scope>NUCLEOTIDE SEQUENCE</scope>
    <source>
        <strain evidence="3">CSS-01s</strain>
    </source>
</reference>
<name>A0A5N5D4G9_9PEZI</name>
<dbReference type="Proteomes" id="UP000325902">
    <property type="component" value="Unassembled WGS sequence"/>
</dbReference>
<dbReference type="AlphaFoldDB" id="A0A5N5D4G9"/>
<dbReference type="EMBL" id="MDYX01000040">
    <property type="protein sequence ID" value="KAF9630383.1"/>
    <property type="molecule type" value="Genomic_DNA"/>
</dbReference>
<sequence length="220" mass="24937">MVKTTGRIERIRQFLEEIPDEELESGKLFKQDDNIWDNGEFHIDSRPLPVKTNDHKYRKKGEIYWKIDLQQCAQEGDKGAMSKKGGGNVKSNARHKSNVPVQISGKGCTYGVVMINDKLKTQTKAPSALAFKTAMLYSCAEANDTEKVDGRWKCDVHHVLFKEDRSWMDEDTGSFRHEESEYTGAGSKQLEMPDYEDAEDTNNKGGKKNNNKGGKSNKKK</sequence>
<protein>
    <submittedName>
        <fullName evidence="2">Uncharacterized protein</fullName>
    </submittedName>
</protein>
<gene>
    <name evidence="3" type="ORF">BFW01_g945</name>
    <name evidence="2" type="ORF">DBV05_g8695</name>
</gene>
<comment type="caution">
    <text evidence="2">The sequence shown here is derived from an EMBL/GenBank/DDBJ whole genome shotgun (WGS) entry which is preliminary data.</text>
</comment>
<evidence type="ECO:0000313" key="3">
    <source>
        <dbReference type="EMBL" id="KAF9630383.1"/>
    </source>
</evidence>
<dbReference type="Proteomes" id="UP000627934">
    <property type="component" value="Unassembled WGS sequence"/>
</dbReference>
<accession>A0A5N5D4G9</accession>
<evidence type="ECO:0000313" key="4">
    <source>
        <dbReference type="Proteomes" id="UP000325902"/>
    </source>
</evidence>
<evidence type="ECO:0000313" key="2">
    <source>
        <dbReference type="EMBL" id="KAB2572615.1"/>
    </source>
</evidence>
<feature type="compositionally biased region" description="Basic residues" evidence="1">
    <location>
        <begin position="205"/>
        <end position="220"/>
    </location>
</feature>
<organism evidence="2 4">
    <name type="scientific">Lasiodiplodia theobromae</name>
    <dbReference type="NCBI Taxonomy" id="45133"/>
    <lineage>
        <taxon>Eukaryota</taxon>
        <taxon>Fungi</taxon>
        <taxon>Dikarya</taxon>
        <taxon>Ascomycota</taxon>
        <taxon>Pezizomycotina</taxon>
        <taxon>Dothideomycetes</taxon>
        <taxon>Dothideomycetes incertae sedis</taxon>
        <taxon>Botryosphaeriales</taxon>
        <taxon>Botryosphaeriaceae</taxon>
        <taxon>Lasiodiplodia</taxon>
    </lineage>
</organism>